<gene>
    <name evidence="2" type="primary">CsPh6</name>
    <name evidence="2" type="ORF">CERSUDRAFT_172166</name>
</gene>
<name>M2R9V8_CERS8</name>
<dbReference type="HOGENOM" id="CLU_3159919_0_0_1"/>
<feature type="compositionally biased region" description="Low complexity" evidence="1">
    <location>
        <begin position="15"/>
        <end position="31"/>
    </location>
</feature>
<proteinExistence type="predicted"/>
<protein>
    <submittedName>
        <fullName evidence="2">B mating type-like pheromone</fullName>
    </submittedName>
</protein>
<organism evidence="2 3">
    <name type="scientific">Ceriporiopsis subvermispora (strain B)</name>
    <name type="common">White-rot fungus</name>
    <name type="synonym">Gelatoporia subvermispora</name>
    <dbReference type="NCBI Taxonomy" id="914234"/>
    <lineage>
        <taxon>Eukaryota</taxon>
        <taxon>Fungi</taxon>
        <taxon>Dikarya</taxon>
        <taxon>Basidiomycota</taxon>
        <taxon>Agaricomycotina</taxon>
        <taxon>Agaricomycetes</taxon>
        <taxon>Polyporales</taxon>
        <taxon>Gelatoporiaceae</taxon>
        <taxon>Gelatoporia</taxon>
    </lineage>
</organism>
<dbReference type="AlphaFoldDB" id="M2R9V8"/>
<sequence>MDLFADLESFLDVPDSQASTDITSSSPSTPQELERMDGNTSFSWCSIA</sequence>
<reference evidence="2 3" key="1">
    <citation type="journal article" date="2012" name="Proc. Natl. Acad. Sci. U.S.A.">
        <title>Comparative genomics of Ceriporiopsis subvermispora and Phanerochaete chrysosporium provide insight into selective ligninolysis.</title>
        <authorList>
            <person name="Fernandez-Fueyo E."/>
            <person name="Ruiz-Duenas F.J."/>
            <person name="Ferreira P."/>
            <person name="Floudas D."/>
            <person name="Hibbett D.S."/>
            <person name="Canessa P."/>
            <person name="Larrondo L.F."/>
            <person name="James T.Y."/>
            <person name="Seelenfreund D."/>
            <person name="Lobos S."/>
            <person name="Polanco R."/>
            <person name="Tello M."/>
            <person name="Honda Y."/>
            <person name="Watanabe T."/>
            <person name="Watanabe T."/>
            <person name="Ryu J.S."/>
            <person name="Kubicek C.P."/>
            <person name="Schmoll M."/>
            <person name="Gaskell J."/>
            <person name="Hammel K.E."/>
            <person name="St John F.J."/>
            <person name="Vanden Wymelenberg A."/>
            <person name="Sabat G."/>
            <person name="Splinter BonDurant S."/>
            <person name="Syed K."/>
            <person name="Yadav J.S."/>
            <person name="Doddapaneni H."/>
            <person name="Subramanian V."/>
            <person name="Lavin J.L."/>
            <person name="Oguiza J.A."/>
            <person name="Perez G."/>
            <person name="Pisabarro A.G."/>
            <person name="Ramirez L."/>
            <person name="Santoyo F."/>
            <person name="Master E."/>
            <person name="Coutinho P.M."/>
            <person name="Henrissat B."/>
            <person name="Lombard V."/>
            <person name="Magnuson J.K."/>
            <person name="Kuees U."/>
            <person name="Hori C."/>
            <person name="Igarashi K."/>
            <person name="Samejima M."/>
            <person name="Held B.W."/>
            <person name="Barry K.W."/>
            <person name="LaButti K.M."/>
            <person name="Lapidus A."/>
            <person name="Lindquist E.A."/>
            <person name="Lucas S.M."/>
            <person name="Riley R."/>
            <person name="Salamov A.A."/>
            <person name="Hoffmeister D."/>
            <person name="Schwenk D."/>
            <person name="Hadar Y."/>
            <person name="Yarden O."/>
            <person name="de Vries R.P."/>
            <person name="Wiebenga A."/>
            <person name="Stenlid J."/>
            <person name="Eastwood D."/>
            <person name="Grigoriev I.V."/>
            <person name="Berka R.M."/>
            <person name="Blanchette R.A."/>
            <person name="Kersten P."/>
            <person name="Martinez A.T."/>
            <person name="Vicuna R."/>
            <person name="Cullen D."/>
        </authorList>
    </citation>
    <scope>NUCLEOTIDE SEQUENCE [LARGE SCALE GENOMIC DNA]</scope>
    <source>
        <strain evidence="2 3">B</strain>
    </source>
</reference>
<feature type="compositionally biased region" description="Polar residues" evidence="1">
    <location>
        <begin position="38"/>
        <end position="48"/>
    </location>
</feature>
<dbReference type="EMBL" id="KB445801">
    <property type="protein sequence ID" value="EMD35232.1"/>
    <property type="molecule type" value="Genomic_DNA"/>
</dbReference>
<keyword evidence="3" id="KW-1185">Reference proteome</keyword>
<evidence type="ECO:0000313" key="2">
    <source>
        <dbReference type="EMBL" id="EMD35232.1"/>
    </source>
</evidence>
<evidence type="ECO:0000313" key="3">
    <source>
        <dbReference type="Proteomes" id="UP000016930"/>
    </source>
</evidence>
<evidence type="ECO:0000256" key="1">
    <source>
        <dbReference type="SAM" id="MobiDB-lite"/>
    </source>
</evidence>
<dbReference type="Proteomes" id="UP000016930">
    <property type="component" value="Unassembled WGS sequence"/>
</dbReference>
<feature type="region of interest" description="Disordered" evidence="1">
    <location>
        <begin position="15"/>
        <end position="48"/>
    </location>
</feature>
<accession>M2R9V8</accession>